<dbReference type="AlphaFoldDB" id="A0A9W6SB96"/>
<comment type="caution">
    <text evidence="2">The sequence shown here is derived from an EMBL/GenBank/DDBJ whole genome shotgun (WGS) entry which is preliminary data.</text>
</comment>
<protein>
    <submittedName>
        <fullName evidence="2">Uncharacterized protein</fullName>
    </submittedName>
</protein>
<feature type="region of interest" description="Disordered" evidence="1">
    <location>
        <begin position="166"/>
        <end position="194"/>
    </location>
</feature>
<dbReference type="RefSeq" id="WP_285579396.1">
    <property type="nucleotide sequence ID" value="NZ_BSTK01000012.1"/>
</dbReference>
<dbReference type="EMBL" id="BSTK01000012">
    <property type="protein sequence ID" value="GLY89260.1"/>
    <property type="molecule type" value="Genomic_DNA"/>
</dbReference>
<evidence type="ECO:0000313" key="2">
    <source>
        <dbReference type="EMBL" id="GLY89260.1"/>
    </source>
</evidence>
<keyword evidence="3" id="KW-1185">Reference proteome</keyword>
<gene>
    <name evidence="2" type="ORF">Airi02_071890</name>
</gene>
<reference evidence="2" key="1">
    <citation type="submission" date="2023-03" db="EMBL/GenBank/DDBJ databases">
        <title>Actinoallomurus iriomotensis NBRC 103684.</title>
        <authorList>
            <person name="Ichikawa N."/>
            <person name="Sato H."/>
            <person name="Tonouchi N."/>
        </authorList>
    </citation>
    <scope>NUCLEOTIDE SEQUENCE</scope>
    <source>
        <strain evidence="2">NBRC 103684</strain>
    </source>
</reference>
<evidence type="ECO:0000313" key="3">
    <source>
        <dbReference type="Proteomes" id="UP001165074"/>
    </source>
</evidence>
<sequence>MTSFPAAARRVRDEQEPLRRRLWALRECALRFGPYGFRATWHHLIVRNGIPERLEADPHSLVRAVDELGEARDLWLPQLIVYERRRRVDKAMRRVPDPADLPRLGLYCPAPEVHPGERLAVVIGRVIERWRTGAEFCAGCAGPHVPVGICPTCGVCEDPRRLKRAYPPAGHRQDAEERWKAIWQRRLPPPRRPQ</sequence>
<organism evidence="2 3">
    <name type="scientific">Actinoallomurus iriomotensis</name>
    <dbReference type="NCBI Taxonomy" id="478107"/>
    <lineage>
        <taxon>Bacteria</taxon>
        <taxon>Bacillati</taxon>
        <taxon>Actinomycetota</taxon>
        <taxon>Actinomycetes</taxon>
        <taxon>Streptosporangiales</taxon>
        <taxon>Thermomonosporaceae</taxon>
        <taxon>Actinoallomurus</taxon>
    </lineage>
</organism>
<accession>A0A9W6SB96</accession>
<proteinExistence type="predicted"/>
<dbReference type="Proteomes" id="UP001165074">
    <property type="component" value="Unassembled WGS sequence"/>
</dbReference>
<name>A0A9W6SB96_9ACTN</name>
<feature type="compositionally biased region" description="Basic and acidic residues" evidence="1">
    <location>
        <begin position="171"/>
        <end position="180"/>
    </location>
</feature>
<evidence type="ECO:0000256" key="1">
    <source>
        <dbReference type="SAM" id="MobiDB-lite"/>
    </source>
</evidence>